<gene>
    <name evidence="4" type="ORF">MA16_Dca028277</name>
</gene>
<dbReference type="CDD" id="cd09279">
    <property type="entry name" value="RNase_HI_like"/>
    <property type="match status" value="1"/>
</dbReference>
<keyword evidence="5" id="KW-1185">Reference proteome</keyword>
<dbReference type="Gene3D" id="1.10.340.70">
    <property type="match status" value="1"/>
</dbReference>
<dbReference type="InterPro" id="IPR043128">
    <property type="entry name" value="Rev_trsase/Diguanyl_cyclase"/>
</dbReference>
<dbReference type="PROSITE" id="PS50879">
    <property type="entry name" value="RNASE_H_1"/>
    <property type="match status" value="1"/>
</dbReference>
<feature type="region of interest" description="Disordered" evidence="1">
    <location>
        <begin position="514"/>
        <end position="552"/>
    </location>
</feature>
<dbReference type="Gene3D" id="3.10.20.370">
    <property type="match status" value="1"/>
</dbReference>
<dbReference type="InterPro" id="IPR001584">
    <property type="entry name" value="Integrase_cat-core"/>
</dbReference>
<dbReference type="PROSITE" id="PS50994">
    <property type="entry name" value="INTEGRASE"/>
    <property type="match status" value="1"/>
</dbReference>
<protein>
    <submittedName>
        <fullName evidence="4">Putative mitochondrial protein</fullName>
    </submittedName>
</protein>
<name>A0A2I0VAD4_9ASPA</name>
<dbReference type="SUPFAM" id="SSF53098">
    <property type="entry name" value="Ribonuclease H-like"/>
    <property type="match status" value="2"/>
</dbReference>
<evidence type="ECO:0000313" key="4">
    <source>
        <dbReference type="EMBL" id="PKU60366.1"/>
    </source>
</evidence>
<dbReference type="InterPro" id="IPR041577">
    <property type="entry name" value="RT_RNaseH_2"/>
</dbReference>
<dbReference type="Proteomes" id="UP000233837">
    <property type="component" value="Unassembled WGS sequence"/>
</dbReference>
<sequence length="783" mass="89847">MASEDEKHTSFRTPIGIFCYTVMQFGLKNAGATYQRVMTRIFDDLIHQKVECHVDDLVIKSTDRKDHIDDLRIVFERIRKYDLKMNPLKCAFGVSSGKFLGYIVRHRGIQVDPNKIKAIMEMPPPKNLRQLHSLLGQLAFIRRFISNLSDRCQPFSKLMKKDVRFKWDEECQEAFDSVKRYLLNPSILAAPIPGKPLILYTTALEESLGALLAQHNEEGKENALYYISRRLIGAEIHYSPIEKHCLALIFAVQKLRHYMLSHKITLISKIDPLKFLMTRPALTGRLARWAVILLQFDITYIPQKAVKGQVLADFLAAHPIPADSPLNDDLPDEQIMNVEEEEMLRVWEMYFDGASSIKRARPPNLEKAQAGIGLIFVAPEGGIMRFSFSLTEPRTNNEAEYEALIAGLEIAIDVRIRNLQIFGDSQLVVNQVLGVYKITKFELACYHRRVLELMKQISIVKLTQVPRGPNAKADSLTKLAKEMANMDDEWPIIIMMHNRQVLEPSLLQFPQAEGISNSSRQDATPVDPQSPQSVDPEDQSEEQQVSKKRRKASQASESWLHCLDVEEEDDGRLPFIDYFKESKLPTDKSLAAQIRKRAPRYAFVNNTLYRRAFDQMWLRCLGTKEAEKVVSEFHEGLCGAHQLGPKMAVKIKRMGYYWSTMVRDCINHAKRCHECQIHDDVIHQPPNPLHPTIASWPFECWGTDVVGPIDPPSSTGHRFILTVTDYFSKWAEAAPFREVTSEHVINFFTHNVIYRFGVPRRIISENGTAFTKIYKFVDRHKID</sequence>
<reference evidence="4 5" key="1">
    <citation type="journal article" date="2016" name="Sci. Rep.">
        <title>The Dendrobium catenatum Lindl. genome sequence provides insights into polysaccharide synthase, floral development and adaptive evolution.</title>
        <authorList>
            <person name="Zhang G.Q."/>
            <person name="Xu Q."/>
            <person name="Bian C."/>
            <person name="Tsai W.C."/>
            <person name="Yeh C.M."/>
            <person name="Liu K.W."/>
            <person name="Yoshida K."/>
            <person name="Zhang L.S."/>
            <person name="Chang S.B."/>
            <person name="Chen F."/>
            <person name="Shi Y."/>
            <person name="Su Y.Y."/>
            <person name="Zhang Y.Q."/>
            <person name="Chen L.J."/>
            <person name="Yin Y."/>
            <person name="Lin M."/>
            <person name="Huang H."/>
            <person name="Deng H."/>
            <person name="Wang Z.W."/>
            <person name="Zhu S.L."/>
            <person name="Zhao X."/>
            <person name="Deng C."/>
            <person name="Niu S.C."/>
            <person name="Huang J."/>
            <person name="Wang M."/>
            <person name="Liu G.H."/>
            <person name="Yang H.J."/>
            <person name="Xiao X.J."/>
            <person name="Hsiao Y.Y."/>
            <person name="Wu W.L."/>
            <person name="Chen Y.Y."/>
            <person name="Mitsuda N."/>
            <person name="Ohme-Takagi M."/>
            <person name="Luo Y.B."/>
            <person name="Van de Peer Y."/>
            <person name="Liu Z.J."/>
        </authorList>
    </citation>
    <scope>NUCLEOTIDE SEQUENCE [LARGE SCALE GENOMIC DNA]</scope>
    <source>
        <tissue evidence="4">The whole plant</tissue>
    </source>
</reference>
<dbReference type="PANTHER" id="PTHR48475">
    <property type="entry name" value="RIBONUCLEASE H"/>
    <property type="match status" value="1"/>
</dbReference>
<dbReference type="Gene3D" id="3.30.420.10">
    <property type="entry name" value="Ribonuclease H-like superfamily/Ribonuclease H"/>
    <property type="match status" value="2"/>
</dbReference>
<proteinExistence type="predicted"/>
<dbReference type="Pfam" id="PF17921">
    <property type="entry name" value="Integrase_H2C2"/>
    <property type="match status" value="1"/>
</dbReference>
<feature type="domain" description="Integrase catalytic" evidence="3">
    <location>
        <begin position="693"/>
        <end position="783"/>
    </location>
</feature>
<organism evidence="4 5">
    <name type="scientific">Dendrobium catenatum</name>
    <dbReference type="NCBI Taxonomy" id="906689"/>
    <lineage>
        <taxon>Eukaryota</taxon>
        <taxon>Viridiplantae</taxon>
        <taxon>Streptophyta</taxon>
        <taxon>Embryophyta</taxon>
        <taxon>Tracheophyta</taxon>
        <taxon>Spermatophyta</taxon>
        <taxon>Magnoliopsida</taxon>
        <taxon>Liliopsida</taxon>
        <taxon>Asparagales</taxon>
        <taxon>Orchidaceae</taxon>
        <taxon>Epidendroideae</taxon>
        <taxon>Malaxideae</taxon>
        <taxon>Dendrobiinae</taxon>
        <taxon>Dendrobium</taxon>
    </lineage>
</organism>
<evidence type="ECO:0000313" key="5">
    <source>
        <dbReference type="Proteomes" id="UP000233837"/>
    </source>
</evidence>
<dbReference type="PANTHER" id="PTHR48475:SF1">
    <property type="entry name" value="RNASE H TYPE-1 DOMAIN-CONTAINING PROTEIN"/>
    <property type="match status" value="1"/>
</dbReference>
<evidence type="ECO:0000259" key="2">
    <source>
        <dbReference type="PROSITE" id="PS50879"/>
    </source>
</evidence>
<dbReference type="InterPro" id="IPR000477">
    <property type="entry name" value="RT_dom"/>
</dbReference>
<dbReference type="GO" id="GO:0015074">
    <property type="term" value="P:DNA integration"/>
    <property type="evidence" value="ECO:0007669"/>
    <property type="project" value="InterPro"/>
</dbReference>
<dbReference type="InterPro" id="IPR043502">
    <property type="entry name" value="DNA/RNA_pol_sf"/>
</dbReference>
<dbReference type="CDD" id="cd09274">
    <property type="entry name" value="RNase_HI_RT_Ty3"/>
    <property type="match status" value="1"/>
</dbReference>
<dbReference type="Pfam" id="PF00078">
    <property type="entry name" value="RVT_1"/>
    <property type="match status" value="1"/>
</dbReference>
<dbReference type="InterPro" id="IPR041588">
    <property type="entry name" value="Integrase_H2C2"/>
</dbReference>
<dbReference type="Gene3D" id="3.30.70.270">
    <property type="match status" value="2"/>
</dbReference>
<evidence type="ECO:0000256" key="1">
    <source>
        <dbReference type="SAM" id="MobiDB-lite"/>
    </source>
</evidence>
<evidence type="ECO:0000259" key="3">
    <source>
        <dbReference type="PROSITE" id="PS50994"/>
    </source>
</evidence>
<dbReference type="InterPro" id="IPR036397">
    <property type="entry name" value="RNaseH_sf"/>
</dbReference>
<dbReference type="InterPro" id="IPR012337">
    <property type="entry name" value="RNaseH-like_sf"/>
</dbReference>
<dbReference type="FunFam" id="3.30.70.270:FF:000020">
    <property type="entry name" value="Transposon Tf2-6 polyprotein-like Protein"/>
    <property type="match status" value="1"/>
</dbReference>
<feature type="compositionally biased region" description="Polar residues" evidence="1">
    <location>
        <begin position="514"/>
        <end position="533"/>
    </location>
</feature>
<feature type="domain" description="RNase H type-1" evidence="2">
    <location>
        <begin position="343"/>
        <end position="482"/>
    </location>
</feature>
<dbReference type="InterPro" id="IPR002156">
    <property type="entry name" value="RNaseH_domain"/>
</dbReference>
<dbReference type="CDD" id="cd01647">
    <property type="entry name" value="RT_LTR"/>
    <property type="match status" value="1"/>
</dbReference>
<dbReference type="GO" id="GO:0004523">
    <property type="term" value="F:RNA-DNA hybrid ribonuclease activity"/>
    <property type="evidence" value="ECO:0007669"/>
    <property type="project" value="InterPro"/>
</dbReference>
<dbReference type="GO" id="GO:0003676">
    <property type="term" value="F:nucleic acid binding"/>
    <property type="evidence" value="ECO:0007669"/>
    <property type="project" value="InterPro"/>
</dbReference>
<dbReference type="Pfam" id="PF13456">
    <property type="entry name" value="RVT_3"/>
    <property type="match status" value="1"/>
</dbReference>
<dbReference type="EMBL" id="KZ505142">
    <property type="protein sequence ID" value="PKU60366.1"/>
    <property type="molecule type" value="Genomic_DNA"/>
</dbReference>
<dbReference type="SUPFAM" id="SSF56672">
    <property type="entry name" value="DNA/RNA polymerases"/>
    <property type="match status" value="1"/>
</dbReference>
<reference evidence="4 5" key="2">
    <citation type="journal article" date="2017" name="Nature">
        <title>The Apostasia genome and the evolution of orchids.</title>
        <authorList>
            <person name="Zhang G.Q."/>
            <person name="Liu K.W."/>
            <person name="Li Z."/>
            <person name="Lohaus R."/>
            <person name="Hsiao Y.Y."/>
            <person name="Niu S.C."/>
            <person name="Wang J.Y."/>
            <person name="Lin Y.C."/>
            <person name="Xu Q."/>
            <person name="Chen L.J."/>
            <person name="Yoshida K."/>
            <person name="Fujiwara S."/>
            <person name="Wang Z.W."/>
            <person name="Zhang Y.Q."/>
            <person name="Mitsuda N."/>
            <person name="Wang M."/>
            <person name="Liu G.H."/>
            <person name="Pecoraro L."/>
            <person name="Huang H.X."/>
            <person name="Xiao X.J."/>
            <person name="Lin M."/>
            <person name="Wu X.Y."/>
            <person name="Wu W.L."/>
            <person name="Chen Y.Y."/>
            <person name="Chang S.B."/>
            <person name="Sakamoto S."/>
            <person name="Ohme-Takagi M."/>
            <person name="Yagi M."/>
            <person name="Zeng S.J."/>
            <person name="Shen C.Y."/>
            <person name="Yeh C.M."/>
            <person name="Luo Y.B."/>
            <person name="Tsai W.C."/>
            <person name="Van de Peer Y."/>
            <person name="Liu Z.J."/>
        </authorList>
    </citation>
    <scope>NUCLEOTIDE SEQUENCE [LARGE SCALE GENOMIC DNA]</scope>
    <source>
        <tissue evidence="4">The whole plant</tissue>
    </source>
</reference>
<accession>A0A2I0VAD4</accession>
<dbReference type="AlphaFoldDB" id="A0A2I0VAD4"/>
<dbReference type="Pfam" id="PF17919">
    <property type="entry name" value="RT_RNaseH_2"/>
    <property type="match status" value="1"/>
</dbReference>